<dbReference type="PANTHER" id="PTHR21481:SF0">
    <property type="entry name" value="PROTEIN CLEC16A"/>
    <property type="match status" value="1"/>
</dbReference>
<dbReference type="GO" id="GO:0005794">
    <property type="term" value="C:Golgi apparatus"/>
    <property type="evidence" value="ECO:0000318"/>
    <property type="project" value="GO_Central"/>
</dbReference>
<organism evidence="4 5">
    <name type="scientific">Paramecium tetraurelia</name>
    <dbReference type="NCBI Taxonomy" id="5888"/>
    <lineage>
        <taxon>Eukaryota</taxon>
        <taxon>Sar</taxon>
        <taxon>Alveolata</taxon>
        <taxon>Ciliophora</taxon>
        <taxon>Intramacronucleata</taxon>
        <taxon>Oligohymenophorea</taxon>
        <taxon>Peniculida</taxon>
        <taxon>Parameciidae</taxon>
        <taxon>Paramecium</taxon>
    </lineage>
</organism>
<evidence type="ECO:0000256" key="1">
    <source>
        <dbReference type="ARBA" id="ARBA00023006"/>
    </source>
</evidence>
<protein>
    <recommendedName>
        <fullName evidence="3">FPL domain-containing protein</fullName>
    </recommendedName>
</protein>
<dbReference type="KEGG" id="ptm:GSPATT00027757001"/>
<dbReference type="GeneID" id="5009909"/>
<dbReference type="InterPro" id="IPR039272">
    <property type="entry name" value="CLEC16A/TT9"/>
</dbReference>
<dbReference type="GO" id="GO:0007034">
    <property type="term" value="P:vacuolar transport"/>
    <property type="evidence" value="ECO:0000318"/>
    <property type="project" value="GO_Central"/>
</dbReference>
<dbReference type="PANTHER" id="PTHR21481">
    <property type="entry name" value="PROTEIN CLEC16A"/>
    <property type="match status" value="1"/>
</dbReference>
<name>A0BDW0_PARTE</name>
<reference evidence="4 5" key="1">
    <citation type="journal article" date="2006" name="Nature">
        <title>Global trends of whole-genome duplications revealed by the ciliate Paramecium tetraurelia.</title>
        <authorList>
            <consortium name="Genoscope"/>
            <person name="Aury J.-M."/>
            <person name="Jaillon O."/>
            <person name="Duret L."/>
            <person name="Noel B."/>
            <person name="Jubin C."/>
            <person name="Porcel B.M."/>
            <person name="Segurens B."/>
            <person name="Daubin V."/>
            <person name="Anthouard V."/>
            <person name="Aiach N."/>
            <person name="Arnaiz O."/>
            <person name="Billaut A."/>
            <person name="Beisson J."/>
            <person name="Blanc I."/>
            <person name="Bouhouche K."/>
            <person name="Camara F."/>
            <person name="Duharcourt S."/>
            <person name="Guigo R."/>
            <person name="Gogendeau D."/>
            <person name="Katinka M."/>
            <person name="Keller A.-M."/>
            <person name="Kissmehl R."/>
            <person name="Klotz C."/>
            <person name="Koll F."/>
            <person name="Le Moue A."/>
            <person name="Lepere C."/>
            <person name="Malinsky S."/>
            <person name="Nowacki M."/>
            <person name="Nowak J.K."/>
            <person name="Plattner H."/>
            <person name="Poulain J."/>
            <person name="Ruiz F."/>
            <person name="Serrano V."/>
            <person name="Zagulski M."/>
            <person name="Dessen P."/>
            <person name="Betermier M."/>
            <person name="Weissenbach J."/>
            <person name="Scarpelli C."/>
            <person name="Schachter V."/>
            <person name="Sperling L."/>
            <person name="Meyer E."/>
            <person name="Cohen J."/>
            <person name="Wincker P."/>
        </authorList>
    </citation>
    <scope>NUCLEOTIDE SEQUENCE [LARGE SCALE GENOMIC DNA]</scope>
    <source>
        <strain evidence="4 5">Stock d4-2</strain>
    </source>
</reference>
<dbReference type="GO" id="GO:0006914">
    <property type="term" value="P:autophagy"/>
    <property type="evidence" value="ECO:0007669"/>
    <property type="project" value="UniProtKB-KW"/>
</dbReference>
<accession>A0BDW0</accession>
<dbReference type="InParanoid" id="A0BDW0"/>
<proteinExistence type="predicted"/>
<dbReference type="GO" id="GO:1901096">
    <property type="term" value="P:regulation of autophagosome maturation"/>
    <property type="evidence" value="ECO:0000318"/>
    <property type="project" value="GO_Central"/>
</dbReference>
<dbReference type="OMA" id="QACELIQ"/>
<dbReference type="HOGENOM" id="CLU_421798_0_0_1"/>
<sequence length="668" mass="79211">MKVIQDVKKLHLDLQKPEKSHKYKQIIEELSEYFLFGDHQKEEIFDYLAEHNILSLFYQKLKSANHQLTIFIIERTSMVITNLQNPLNINYALSNPALHDFINHNYDFNNPEIVDYYVNFLKTIAIRINRENFYLYFNQRYCTFPLLWQAQKFIDYPDELVKNTSQNIVLSLSKLSSEPKKGKQTESVIVNQTKIMVQFKLYLTSSPFKQVYNKYTLQIQQMLGTFKIDSQDQLDKLEDVLMFFNDLLTECPFLSTLLEKLILDKLIQPILDGLLLGRKTSFTLGYEVGLFTIYLFLTKLPLVYSIMSFFCEDQIFIDETIQNQKEEKQQQQWIYDTKNVELEFQHIFYKELENNSEMKELKNKKINLIVNPYRNQFLELLRSKHNTILHLYLSIWFVAKQNNYQIPSMQIINVKIISNQIINLKEEIVYSKKLLELIILLTINEDLNELKQLYQQLKNKVVSIIQNLKVTNKKQSEGLFVNWDIIENFDWDNFTNSQPVLKLEDLKPYNHNNKLSDFNYVYLWILLKCSVKNYKKKGVQNLYKINKEIEVYQACELIQLANQQNYLILDVNSGYLIHTVLQKNSQSGIVKFVQPLKAIECSFMEDVLILECNNLCINQFQPYHVKIQSDVLTSVIDRIYQAQQSMSQLIINKLEALYDEKTDFLLIN</sequence>
<dbReference type="eggNOG" id="KOG2219">
    <property type="taxonomic scope" value="Eukaryota"/>
</dbReference>
<feature type="domain" description="FPL" evidence="3">
    <location>
        <begin position="27"/>
        <end position="172"/>
    </location>
</feature>
<evidence type="ECO:0000259" key="3">
    <source>
        <dbReference type="Pfam" id="PF09758"/>
    </source>
</evidence>
<dbReference type="Proteomes" id="UP000000600">
    <property type="component" value="Unassembled WGS sequence"/>
</dbReference>
<gene>
    <name evidence="4" type="ORF">GSPATT00027757001</name>
</gene>
<keyword evidence="5" id="KW-1185">Reference proteome</keyword>
<dbReference type="Pfam" id="PF09758">
    <property type="entry name" value="FPL"/>
    <property type="match status" value="1"/>
</dbReference>
<keyword evidence="2" id="KW-0175">Coiled coil</keyword>
<dbReference type="GO" id="GO:0016197">
    <property type="term" value="P:endosomal transport"/>
    <property type="evidence" value="ECO:0000318"/>
    <property type="project" value="GO_Central"/>
</dbReference>
<keyword evidence="1" id="KW-0072">Autophagy</keyword>
<evidence type="ECO:0000313" key="4">
    <source>
        <dbReference type="EMBL" id="CAK56727.1"/>
    </source>
</evidence>
<dbReference type="OrthoDB" id="294052at2759"/>
<dbReference type="InterPro" id="IPR019155">
    <property type="entry name" value="CLEC16A/TT9_N"/>
</dbReference>
<dbReference type="RefSeq" id="XP_001424125.1">
    <property type="nucleotide sequence ID" value="XM_001424088.1"/>
</dbReference>
<evidence type="ECO:0000313" key="5">
    <source>
        <dbReference type="Proteomes" id="UP000000600"/>
    </source>
</evidence>
<dbReference type="EMBL" id="CT867988">
    <property type="protein sequence ID" value="CAK56727.1"/>
    <property type="molecule type" value="Genomic_DNA"/>
</dbReference>
<dbReference type="AlphaFoldDB" id="A0BDW0"/>
<feature type="coiled-coil region" evidence="2">
    <location>
        <begin position="440"/>
        <end position="474"/>
    </location>
</feature>
<evidence type="ECO:0000256" key="2">
    <source>
        <dbReference type="SAM" id="Coils"/>
    </source>
</evidence>